<keyword evidence="3" id="KW-1185">Reference proteome</keyword>
<evidence type="ECO:0000313" key="3">
    <source>
        <dbReference type="Proteomes" id="UP001529510"/>
    </source>
</evidence>
<feature type="non-terminal residue" evidence="2">
    <location>
        <position position="64"/>
    </location>
</feature>
<accession>A0ABD0RP76</accession>
<feature type="non-terminal residue" evidence="2">
    <location>
        <position position="1"/>
    </location>
</feature>
<gene>
    <name evidence="2" type="ORF">M9458_003516</name>
</gene>
<dbReference type="Proteomes" id="UP001529510">
    <property type="component" value="Unassembled WGS sequence"/>
</dbReference>
<reference evidence="2 3" key="1">
    <citation type="submission" date="2024-05" db="EMBL/GenBank/DDBJ databases">
        <title>Genome sequencing and assembly of Indian major carp, Cirrhinus mrigala (Hamilton, 1822).</title>
        <authorList>
            <person name="Mohindra V."/>
            <person name="Chowdhury L.M."/>
            <person name="Lal K."/>
            <person name="Jena J.K."/>
        </authorList>
    </citation>
    <scope>NUCLEOTIDE SEQUENCE [LARGE SCALE GENOMIC DNA]</scope>
    <source>
        <strain evidence="2">CM1030</strain>
        <tissue evidence="2">Blood</tissue>
    </source>
</reference>
<evidence type="ECO:0000313" key="2">
    <source>
        <dbReference type="EMBL" id="KAL0200329.1"/>
    </source>
</evidence>
<evidence type="ECO:0000256" key="1">
    <source>
        <dbReference type="SAM" id="MobiDB-lite"/>
    </source>
</evidence>
<proteinExistence type="predicted"/>
<feature type="region of interest" description="Disordered" evidence="1">
    <location>
        <begin position="31"/>
        <end position="64"/>
    </location>
</feature>
<dbReference type="EMBL" id="JAMKFB020000002">
    <property type="protein sequence ID" value="KAL0200329.1"/>
    <property type="molecule type" value="Genomic_DNA"/>
</dbReference>
<sequence length="64" mass="6917">AWSPTSESRSRGCKLNSYSCDMEAASFWEAARPDPGIPGHILPSGERRATQPAIHNGCRSARST</sequence>
<organism evidence="2 3">
    <name type="scientific">Cirrhinus mrigala</name>
    <name type="common">Mrigala</name>
    <dbReference type="NCBI Taxonomy" id="683832"/>
    <lineage>
        <taxon>Eukaryota</taxon>
        <taxon>Metazoa</taxon>
        <taxon>Chordata</taxon>
        <taxon>Craniata</taxon>
        <taxon>Vertebrata</taxon>
        <taxon>Euteleostomi</taxon>
        <taxon>Actinopterygii</taxon>
        <taxon>Neopterygii</taxon>
        <taxon>Teleostei</taxon>
        <taxon>Ostariophysi</taxon>
        <taxon>Cypriniformes</taxon>
        <taxon>Cyprinidae</taxon>
        <taxon>Labeoninae</taxon>
        <taxon>Labeonini</taxon>
        <taxon>Cirrhinus</taxon>
    </lineage>
</organism>
<protein>
    <submittedName>
        <fullName evidence="2">Uncharacterized protein</fullName>
    </submittedName>
</protein>
<comment type="caution">
    <text evidence="2">The sequence shown here is derived from an EMBL/GenBank/DDBJ whole genome shotgun (WGS) entry which is preliminary data.</text>
</comment>
<name>A0ABD0RP76_CIRMR</name>
<dbReference type="AlphaFoldDB" id="A0ABD0RP76"/>